<feature type="domain" description="Formylmethanofuran dehydrogenase subunit E" evidence="1">
    <location>
        <begin position="23"/>
        <end position="118"/>
    </location>
</feature>
<dbReference type="Gene3D" id="3.30.1330.130">
    <property type="match status" value="1"/>
</dbReference>
<comment type="caution">
    <text evidence="2">The sequence shown here is derived from an EMBL/GenBank/DDBJ whole genome shotgun (WGS) entry which is preliminary data.</text>
</comment>
<evidence type="ECO:0000259" key="1">
    <source>
        <dbReference type="Pfam" id="PF02663"/>
    </source>
</evidence>
<evidence type="ECO:0000313" key="2">
    <source>
        <dbReference type="EMBL" id="KYC52673.1"/>
    </source>
</evidence>
<dbReference type="Pfam" id="PF02663">
    <property type="entry name" value="FmdE"/>
    <property type="match status" value="1"/>
</dbReference>
<name>A0A150J625_9EURY</name>
<reference evidence="2 3" key="1">
    <citation type="journal article" date="2016" name="ISME J.">
        <title>Chasing the elusive Euryarchaeota class WSA2: genomes reveal a uniquely fastidious methyl-reducing methanogen.</title>
        <authorList>
            <person name="Nobu M.K."/>
            <person name="Narihiro T."/>
            <person name="Kuroda K."/>
            <person name="Mei R."/>
            <person name="Liu W.T."/>
        </authorList>
    </citation>
    <scope>NUCLEOTIDE SEQUENCE [LARGE SCALE GENOMIC DNA]</scope>
    <source>
        <strain evidence="2">U1lsi0528_Bin089</strain>
    </source>
</reference>
<dbReference type="Proteomes" id="UP000075578">
    <property type="component" value="Unassembled WGS sequence"/>
</dbReference>
<dbReference type="InterPro" id="IPR053194">
    <property type="entry name" value="tRNA_methyltr_O"/>
</dbReference>
<organism evidence="2 3">
    <name type="scientific">Candidatus Methanofastidiosum methylothiophilum</name>
    <dbReference type="NCBI Taxonomy" id="1705564"/>
    <lineage>
        <taxon>Archaea</taxon>
        <taxon>Methanobacteriati</taxon>
        <taxon>Methanobacteriota</taxon>
        <taxon>Stenosarchaea group</taxon>
        <taxon>Candidatus Methanofastidiosia</taxon>
        <taxon>Candidatus Methanofastidiosales</taxon>
        <taxon>Candidatus Methanofastidiosaceae</taxon>
        <taxon>Candidatus Methanofastidiosum</taxon>
    </lineage>
</organism>
<proteinExistence type="predicted"/>
<dbReference type="SUPFAM" id="SSF143555">
    <property type="entry name" value="FwdE-like"/>
    <property type="match status" value="1"/>
</dbReference>
<accession>A0A150J625</accession>
<gene>
    <name evidence="2" type="ORF">AMQ74_00642</name>
</gene>
<protein>
    <submittedName>
        <fullName evidence="2">FmdE, Molybdenum formylmethanofuran dehydrogenase operon</fullName>
    </submittedName>
</protein>
<dbReference type="EMBL" id="LNGD01000026">
    <property type="protein sequence ID" value="KYC52673.1"/>
    <property type="molecule type" value="Genomic_DNA"/>
</dbReference>
<dbReference type="InterPro" id="IPR003814">
    <property type="entry name" value="FmdEsu_dom"/>
</dbReference>
<dbReference type="PANTHER" id="PTHR39418">
    <property type="entry name" value="DEHYDROGENASE-RELATED"/>
    <property type="match status" value="1"/>
</dbReference>
<evidence type="ECO:0000313" key="3">
    <source>
        <dbReference type="Proteomes" id="UP000075578"/>
    </source>
</evidence>
<sequence>MKVRTMDFDNMSSEELCKRLAEFHGHLGPYLVLGAKMGLYAKKTLSSSPFEISAEITMPLKPPLSCTIDGIQFTSGATTGKANLRVSDGLPIKVLFYKDKEGIVLIPKEGIIEKIRSQVEHGDLEMLAEQIMKKDYSELFEVEKWVKQ</sequence>
<dbReference type="PANTHER" id="PTHR39418:SF1">
    <property type="entry name" value="DEHYDROGENASE"/>
    <property type="match status" value="1"/>
</dbReference>
<dbReference type="AlphaFoldDB" id="A0A150J625"/>